<dbReference type="Gene3D" id="6.10.340.10">
    <property type="match status" value="1"/>
</dbReference>
<dbReference type="InterPro" id="IPR004358">
    <property type="entry name" value="Sig_transdc_His_kin-like_C"/>
</dbReference>
<dbReference type="Gene3D" id="3.30.565.10">
    <property type="entry name" value="Histidine kinase-like ATPase, C-terminal domain"/>
    <property type="match status" value="1"/>
</dbReference>
<dbReference type="SUPFAM" id="SSF158472">
    <property type="entry name" value="HAMP domain-like"/>
    <property type="match status" value="1"/>
</dbReference>
<evidence type="ECO:0000259" key="14">
    <source>
        <dbReference type="PROSITE" id="PS50885"/>
    </source>
</evidence>
<dbReference type="InterPro" id="IPR036097">
    <property type="entry name" value="HisK_dim/P_sf"/>
</dbReference>
<comment type="catalytic activity">
    <reaction evidence="1">
        <text>ATP + protein L-histidine = ADP + protein N-phospho-L-histidine.</text>
        <dbReference type="EC" id="2.7.13.3"/>
    </reaction>
</comment>
<evidence type="ECO:0000256" key="4">
    <source>
        <dbReference type="ARBA" id="ARBA00022553"/>
    </source>
</evidence>
<reference evidence="15" key="1">
    <citation type="submission" date="2020-11" db="EMBL/GenBank/DDBJ databases">
        <title>Sequencing the genomes of 1000 actinobacteria strains.</title>
        <authorList>
            <person name="Klenk H.-P."/>
        </authorList>
    </citation>
    <scope>NUCLEOTIDE SEQUENCE</scope>
    <source>
        <strain evidence="15">DSM 45356</strain>
    </source>
</reference>
<protein>
    <recommendedName>
        <fullName evidence="3">histidine kinase</fullName>
        <ecNumber evidence="3">2.7.13.3</ecNumber>
    </recommendedName>
</protein>
<dbReference type="InterPro" id="IPR036890">
    <property type="entry name" value="HATPase_C_sf"/>
</dbReference>
<keyword evidence="7 15" id="KW-0418">Kinase</keyword>
<feature type="transmembrane region" description="Helical" evidence="12">
    <location>
        <begin position="232"/>
        <end position="251"/>
    </location>
</feature>
<organism evidence="15 16">
    <name type="scientific">Longispora fulva</name>
    <dbReference type="NCBI Taxonomy" id="619741"/>
    <lineage>
        <taxon>Bacteria</taxon>
        <taxon>Bacillati</taxon>
        <taxon>Actinomycetota</taxon>
        <taxon>Actinomycetes</taxon>
        <taxon>Micromonosporales</taxon>
        <taxon>Micromonosporaceae</taxon>
        <taxon>Longispora</taxon>
    </lineage>
</organism>
<dbReference type="PANTHER" id="PTHR45436:SF5">
    <property type="entry name" value="SENSOR HISTIDINE KINASE TRCS"/>
    <property type="match status" value="1"/>
</dbReference>
<dbReference type="CDD" id="cd00075">
    <property type="entry name" value="HATPase"/>
    <property type="match status" value="1"/>
</dbReference>
<comment type="caution">
    <text evidence="15">The sequence shown here is derived from an EMBL/GenBank/DDBJ whole genome shotgun (WGS) entry which is preliminary data.</text>
</comment>
<gene>
    <name evidence="15" type="ORF">IW245_000993</name>
</gene>
<comment type="subcellular location">
    <subcellularLocation>
        <location evidence="2">Cell membrane</location>
    </subcellularLocation>
</comment>
<keyword evidence="8 12" id="KW-1133">Transmembrane helix</keyword>
<keyword evidence="6 12" id="KW-0812">Transmembrane</keyword>
<feature type="domain" description="Histidine kinase" evidence="13">
    <location>
        <begin position="314"/>
        <end position="555"/>
    </location>
</feature>
<dbReference type="PROSITE" id="PS50885">
    <property type="entry name" value="HAMP"/>
    <property type="match status" value="1"/>
</dbReference>
<keyword evidence="9" id="KW-0902">Two-component regulatory system</keyword>
<evidence type="ECO:0000256" key="8">
    <source>
        <dbReference type="ARBA" id="ARBA00022989"/>
    </source>
</evidence>
<sequence>MPSPDTGSRAGAGHWWRAGRWGRRSRGPWHWPFLRPDGPAILRRLGSVRFRAALASAVAATLAFGLGALWMRSEIYDSRMDSATRQATLTAQAVISDSFTDPDVPRPTPNRSDWAVALPDGRVVVVDGALNPYLLSGRITLPVVDGDLWAGWSNTFTLHSQSLDMGVAQPFDDKDVRFAVVASGPVDAARMRALAERYGVPAATYGAQEHVLAYVAVLPDEAEAAVAAVDRALAGAVPVGVLFVALMAWFVTGRALRPVEEIRERLAQITGHELHRRVPVPPSGDEITRLAVTTNATLDRLEEAVARQRGFVADAAHELRSPLASLRTGMEVTLAHPEGVDWPAEFGRTLHEARRLGGLTDDLLLLARLDRTTPAGRPTAGRIAQDGASGPGRLAQDGMSGNPDGRAWRPVDLADLACEQVAERGYLHPDGPRFAARADGPAVVAGDESHLSRLLRNLLDNAARHAATEVVVTVTRDDARVTVVVADDGPGIAPADRERIFERFTRLDAARDRDSGGTGLGLAIARDLAAQHRGTLRATDSPLGARFELDLPRNL</sequence>
<accession>A0A8J7GAJ0</accession>
<feature type="transmembrane region" description="Helical" evidence="12">
    <location>
        <begin position="52"/>
        <end position="71"/>
    </location>
</feature>
<evidence type="ECO:0000256" key="9">
    <source>
        <dbReference type="ARBA" id="ARBA00023012"/>
    </source>
</evidence>
<evidence type="ECO:0000256" key="7">
    <source>
        <dbReference type="ARBA" id="ARBA00022777"/>
    </source>
</evidence>
<name>A0A8J7GAJ0_9ACTN</name>
<evidence type="ECO:0000256" key="10">
    <source>
        <dbReference type="ARBA" id="ARBA00023136"/>
    </source>
</evidence>
<feature type="domain" description="HAMP" evidence="14">
    <location>
        <begin position="253"/>
        <end position="306"/>
    </location>
</feature>
<dbReference type="CDD" id="cd00082">
    <property type="entry name" value="HisKA"/>
    <property type="match status" value="1"/>
</dbReference>
<evidence type="ECO:0000256" key="2">
    <source>
        <dbReference type="ARBA" id="ARBA00004236"/>
    </source>
</evidence>
<dbReference type="PRINTS" id="PR00344">
    <property type="entry name" value="BCTRLSENSOR"/>
</dbReference>
<dbReference type="AlphaFoldDB" id="A0A8J7GAJ0"/>
<evidence type="ECO:0000313" key="16">
    <source>
        <dbReference type="Proteomes" id="UP000622552"/>
    </source>
</evidence>
<dbReference type="Pfam" id="PF00512">
    <property type="entry name" value="HisKA"/>
    <property type="match status" value="1"/>
</dbReference>
<dbReference type="RefSeq" id="WP_197001990.1">
    <property type="nucleotide sequence ID" value="NZ_BONS01000023.1"/>
</dbReference>
<dbReference type="CDD" id="cd06225">
    <property type="entry name" value="HAMP"/>
    <property type="match status" value="1"/>
</dbReference>
<dbReference type="SUPFAM" id="SSF47384">
    <property type="entry name" value="Homodimeric domain of signal transducing histidine kinase"/>
    <property type="match status" value="1"/>
</dbReference>
<evidence type="ECO:0000259" key="13">
    <source>
        <dbReference type="PROSITE" id="PS50109"/>
    </source>
</evidence>
<dbReference type="InterPro" id="IPR003660">
    <property type="entry name" value="HAMP_dom"/>
</dbReference>
<evidence type="ECO:0000256" key="6">
    <source>
        <dbReference type="ARBA" id="ARBA00022692"/>
    </source>
</evidence>
<evidence type="ECO:0000256" key="12">
    <source>
        <dbReference type="SAM" id="Phobius"/>
    </source>
</evidence>
<dbReference type="SMART" id="SM00387">
    <property type="entry name" value="HATPase_c"/>
    <property type="match status" value="1"/>
</dbReference>
<dbReference type="Pfam" id="PF00672">
    <property type="entry name" value="HAMP"/>
    <property type="match status" value="1"/>
</dbReference>
<dbReference type="SMART" id="SM00388">
    <property type="entry name" value="HisKA"/>
    <property type="match status" value="1"/>
</dbReference>
<dbReference type="InterPro" id="IPR050428">
    <property type="entry name" value="TCS_sensor_his_kinase"/>
</dbReference>
<feature type="region of interest" description="Disordered" evidence="11">
    <location>
        <begin position="375"/>
        <end position="405"/>
    </location>
</feature>
<evidence type="ECO:0000256" key="11">
    <source>
        <dbReference type="SAM" id="MobiDB-lite"/>
    </source>
</evidence>
<evidence type="ECO:0000313" key="15">
    <source>
        <dbReference type="EMBL" id="MBG6134799.1"/>
    </source>
</evidence>
<dbReference type="PANTHER" id="PTHR45436">
    <property type="entry name" value="SENSOR HISTIDINE KINASE YKOH"/>
    <property type="match status" value="1"/>
</dbReference>
<keyword evidence="16" id="KW-1185">Reference proteome</keyword>
<dbReference type="SUPFAM" id="SSF55874">
    <property type="entry name" value="ATPase domain of HSP90 chaperone/DNA topoisomerase II/histidine kinase"/>
    <property type="match status" value="1"/>
</dbReference>
<dbReference type="InterPro" id="IPR003661">
    <property type="entry name" value="HisK_dim/P_dom"/>
</dbReference>
<dbReference type="Pfam" id="PF02518">
    <property type="entry name" value="HATPase_c"/>
    <property type="match status" value="1"/>
</dbReference>
<dbReference type="Proteomes" id="UP000622552">
    <property type="component" value="Unassembled WGS sequence"/>
</dbReference>
<dbReference type="GO" id="GO:0000155">
    <property type="term" value="F:phosphorelay sensor kinase activity"/>
    <property type="evidence" value="ECO:0007669"/>
    <property type="project" value="InterPro"/>
</dbReference>
<dbReference type="EC" id="2.7.13.3" evidence="3"/>
<keyword evidence="4" id="KW-0597">Phosphoprotein</keyword>
<dbReference type="Gene3D" id="1.10.287.130">
    <property type="match status" value="1"/>
</dbReference>
<proteinExistence type="predicted"/>
<dbReference type="InterPro" id="IPR005467">
    <property type="entry name" value="His_kinase_dom"/>
</dbReference>
<keyword evidence="5" id="KW-0808">Transferase</keyword>
<evidence type="ECO:0000256" key="5">
    <source>
        <dbReference type="ARBA" id="ARBA00022679"/>
    </source>
</evidence>
<dbReference type="SMART" id="SM00304">
    <property type="entry name" value="HAMP"/>
    <property type="match status" value="1"/>
</dbReference>
<dbReference type="GO" id="GO:0005886">
    <property type="term" value="C:plasma membrane"/>
    <property type="evidence" value="ECO:0007669"/>
    <property type="project" value="UniProtKB-SubCell"/>
</dbReference>
<evidence type="ECO:0000256" key="3">
    <source>
        <dbReference type="ARBA" id="ARBA00012438"/>
    </source>
</evidence>
<dbReference type="PROSITE" id="PS50109">
    <property type="entry name" value="HIS_KIN"/>
    <property type="match status" value="1"/>
</dbReference>
<dbReference type="InterPro" id="IPR003594">
    <property type="entry name" value="HATPase_dom"/>
</dbReference>
<keyword evidence="10 12" id="KW-0472">Membrane</keyword>
<evidence type="ECO:0000256" key="1">
    <source>
        <dbReference type="ARBA" id="ARBA00000085"/>
    </source>
</evidence>
<dbReference type="EMBL" id="JADOUF010000001">
    <property type="protein sequence ID" value="MBG6134799.1"/>
    <property type="molecule type" value="Genomic_DNA"/>
</dbReference>